<evidence type="ECO:0000313" key="1">
    <source>
        <dbReference type="Proteomes" id="UP000095286"/>
    </source>
</evidence>
<dbReference type="Proteomes" id="UP000095286">
    <property type="component" value="Unplaced"/>
</dbReference>
<reference evidence="2" key="1">
    <citation type="submission" date="2016-11" db="UniProtKB">
        <authorList>
            <consortium name="WormBaseParasite"/>
        </authorList>
    </citation>
    <scope>IDENTIFICATION</scope>
    <source>
        <strain evidence="2">KR3021</strain>
    </source>
</reference>
<name>A0AC35TMR2_9BILA</name>
<evidence type="ECO:0000313" key="2">
    <source>
        <dbReference type="WBParaSite" id="RSKR_0000240300.1"/>
    </source>
</evidence>
<proteinExistence type="predicted"/>
<dbReference type="WBParaSite" id="RSKR_0000240300.1">
    <property type="protein sequence ID" value="RSKR_0000240300.1"/>
    <property type="gene ID" value="RSKR_0000240300"/>
</dbReference>
<sequence length="890" mass="104443">MTTYGGNPVIKALIGEFKCHLSIKEQNRLKFVFQMLAKYELKASINQAELFLVLFSQCCKNEIQHIFLDSIIDAYQTCLQKTEYRKRFDVLLTLDMKMTTLDLLKNKPKKYLNAVVEIMNLKDPLAEGCVRQTLKIMSSDPNEYEFSFWSDYFQIYDVVPINVYALMLFKEKDCKISEKGSKFDFIANLDASGRESLAHYFDKLLPMNVCFNFYEDRFAINFKAVERYYGGYEILQGLHKTVKMKSIIKLLTLWVRKFNISTEFCKRVTTHEIVLRLRHQYVMFVLQSKISPLQFYESLICECQSYPFVFETFVMSTIQTNKRYTYENFEICCNMLRFVPKLASALSEPILEQLKERECYEEYSFDAYISQNEGLTDLYNRVTKKYVSPIEFKPVLKFYKEIEIYHVESENHFRLALSMLKSAQTIGVDTEFSTDSLSGKLALIQVATEHFVILFDAVYVDTSLLIWEQLLDLLLFNLSSPVLLFGYRNDVCALKEAFKKYDFNKVEEALRPTIDLQFLYRMLEKQPTFVNFFIENNIKIQAEEGEKWTGCSKRESSLATVCFNLFGIELNKDDQCSAWRLRPLRKDMMRYAANDAYILIHIYNKMKSILNDDKLFQQMERTNESQLADKENEIIGDKKEDTFKEKKKNPPKSFDEIVAFLQNDEQLKNYENDAANFVLFPDSMVLNLRPVLLNLGFNLDREIGSPTRLEQHYKTIVLSQGKSLVKWRNLNRTLRTIEMKYTEPIEERVLSIFHALKIKLDVKVFFKRCLECTSNEIVKVPRLVILPLYYDIFCQYHPADPLHDFLSDWSIEVGISNIANNHPTRTNIEEATFTGDDYQLDLRKGSIKYKDGDWTVLPKQNDFLFAKVHHSKAQWVYCFECKKFATGGKN</sequence>
<protein>
    <submittedName>
        <fullName evidence="2">3'-5' exonuclease domain-containing protein</fullName>
    </submittedName>
</protein>
<accession>A0AC35TMR2</accession>
<organism evidence="1 2">
    <name type="scientific">Rhabditophanes sp. KR3021</name>
    <dbReference type="NCBI Taxonomy" id="114890"/>
    <lineage>
        <taxon>Eukaryota</taxon>
        <taxon>Metazoa</taxon>
        <taxon>Ecdysozoa</taxon>
        <taxon>Nematoda</taxon>
        <taxon>Chromadorea</taxon>
        <taxon>Rhabditida</taxon>
        <taxon>Tylenchina</taxon>
        <taxon>Panagrolaimomorpha</taxon>
        <taxon>Strongyloidoidea</taxon>
        <taxon>Alloionematidae</taxon>
        <taxon>Rhabditophanes</taxon>
    </lineage>
</organism>